<protein>
    <submittedName>
        <fullName evidence="1">Uncharacterized protein</fullName>
    </submittedName>
</protein>
<evidence type="ECO:0000313" key="2">
    <source>
        <dbReference type="Proteomes" id="UP000714275"/>
    </source>
</evidence>
<gene>
    <name evidence="1" type="ORF">EV702DRAFT_1182661</name>
</gene>
<keyword evidence="2" id="KW-1185">Reference proteome</keyword>
<name>A0A9P6ZFL5_9AGAM</name>
<proteinExistence type="predicted"/>
<evidence type="ECO:0000313" key="1">
    <source>
        <dbReference type="EMBL" id="KAG1763978.1"/>
    </source>
</evidence>
<dbReference type="OrthoDB" id="3048541at2759"/>
<organism evidence="1 2">
    <name type="scientific">Suillus placidus</name>
    <dbReference type="NCBI Taxonomy" id="48579"/>
    <lineage>
        <taxon>Eukaryota</taxon>
        <taxon>Fungi</taxon>
        <taxon>Dikarya</taxon>
        <taxon>Basidiomycota</taxon>
        <taxon>Agaricomycotina</taxon>
        <taxon>Agaricomycetes</taxon>
        <taxon>Agaricomycetidae</taxon>
        <taxon>Boletales</taxon>
        <taxon>Suillineae</taxon>
        <taxon>Suillaceae</taxon>
        <taxon>Suillus</taxon>
    </lineage>
</organism>
<dbReference type="Proteomes" id="UP000714275">
    <property type="component" value="Unassembled WGS sequence"/>
</dbReference>
<dbReference type="EMBL" id="JABBWD010000138">
    <property type="protein sequence ID" value="KAG1763978.1"/>
    <property type="molecule type" value="Genomic_DNA"/>
</dbReference>
<sequence length="581" mass="64539">MSLPSGIPLWDTGHFNALSAHRGSKKCLQTIARRTKQAGNVSDEPITRSPSFTSDQSTVREVINKIEDAIEGIYRPRGYNTSDLNIATLVYQLGSCQLLFALNHKLSISSLRTLQTRSAFTTITPTIGPICDQNFDDNIRALILNTRVGMTSLRGVSLMVDEMAIEEMAVHYSQYNKIGGLCWKHTNLVDPVLCTYDSAVRIAQKIYDGDVHLGKEVKVLGAACFGEDELYPILVVPTCKTEDATDMEGILTRTIQCWSASGADDAVGPVWSVATDCDAIRRAAGHKLFLKNPLSSKSPLYGILSNMPGLNTFTGNGEITLDFDTKHIIKRYCMLICSPAGITLNNGRIINTMMLSCYLVWLPAYDEASVTKLLHPDDLQDVPRAVELMLAIIEFSKSQQSIVLDPFSTDVDTHADIISITVLSSILESIILPFTNVNLSLTEQVQYLSRLAHLTFTLFHSHRRSFLSYQLYYDTHTMVKNIVLCIMKQQILDPRASFFLGDTGDDRLELHFSRTRMIGGHNAACTFSQVIDRLGAAKDIDGVFKQHPNLDPGHHRLSLGTQLEHVDHINRDMWTGDIISG</sequence>
<reference evidence="1" key="1">
    <citation type="journal article" date="2020" name="New Phytol.">
        <title>Comparative genomics reveals dynamic genome evolution in host specialist ectomycorrhizal fungi.</title>
        <authorList>
            <person name="Lofgren L.A."/>
            <person name="Nguyen N.H."/>
            <person name="Vilgalys R."/>
            <person name="Ruytinx J."/>
            <person name="Liao H.L."/>
            <person name="Branco S."/>
            <person name="Kuo A."/>
            <person name="LaButti K."/>
            <person name="Lipzen A."/>
            <person name="Andreopoulos W."/>
            <person name="Pangilinan J."/>
            <person name="Riley R."/>
            <person name="Hundley H."/>
            <person name="Na H."/>
            <person name="Barry K."/>
            <person name="Grigoriev I.V."/>
            <person name="Stajich J.E."/>
            <person name="Kennedy P.G."/>
        </authorList>
    </citation>
    <scope>NUCLEOTIDE SEQUENCE</scope>
    <source>
        <strain evidence="1">DOB743</strain>
    </source>
</reference>
<comment type="caution">
    <text evidence="1">The sequence shown here is derived from an EMBL/GenBank/DDBJ whole genome shotgun (WGS) entry which is preliminary data.</text>
</comment>
<dbReference type="AlphaFoldDB" id="A0A9P6ZFL5"/>
<accession>A0A9P6ZFL5</accession>